<proteinExistence type="predicted"/>
<evidence type="ECO:0008006" key="4">
    <source>
        <dbReference type="Google" id="ProtNLM"/>
    </source>
</evidence>
<sequence>MEYSVCRILRYLPLFVVAVDGAEWGRIAGRRTRPPSEARGPPWRCGLGDRDVSMTALEAAHRARSIPNDRDQLSSHNGVSYTADSRTQHLHPLDRSRDLERCNNHLVP</sequence>
<gene>
    <name evidence="2" type="ORF">CHILSU_LOCUS3130</name>
</gene>
<feature type="region of interest" description="Disordered" evidence="1">
    <location>
        <begin position="61"/>
        <end position="108"/>
    </location>
</feature>
<evidence type="ECO:0000256" key="1">
    <source>
        <dbReference type="SAM" id="MobiDB-lite"/>
    </source>
</evidence>
<reference evidence="2" key="1">
    <citation type="submission" date="2021-12" db="EMBL/GenBank/DDBJ databases">
        <authorList>
            <person name="King R."/>
        </authorList>
    </citation>
    <scope>NUCLEOTIDE SEQUENCE</scope>
</reference>
<feature type="compositionally biased region" description="Basic and acidic residues" evidence="1">
    <location>
        <begin position="91"/>
        <end position="108"/>
    </location>
</feature>
<evidence type="ECO:0000313" key="3">
    <source>
        <dbReference type="Proteomes" id="UP001153292"/>
    </source>
</evidence>
<accession>A0ABN8B382</accession>
<dbReference type="Proteomes" id="UP001153292">
    <property type="component" value="Chromosome 15"/>
</dbReference>
<keyword evidence="3" id="KW-1185">Reference proteome</keyword>
<evidence type="ECO:0000313" key="2">
    <source>
        <dbReference type="EMBL" id="CAH0399954.1"/>
    </source>
</evidence>
<name>A0ABN8B382_CHISP</name>
<protein>
    <recommendedName>
        <fullName evidence="4">Secreted protein</fullName>
    </recommendedName>
</protein>
<organism evidence="2 3">
    <name type="scientific">Chilo suppressalis</name>
    <name type="common">Asiatic rice borer moth</name>
    <dbReference type="NCBI Taxonomy" id="168631"/>
    <lineage>
        <taxon>Eukaryota</taxon>
        <taxon>Metazoa</taxon>
        <taxon>Ecdysozoa</taxon>
        <taxon>Arthropoda</taxon>
        <taxon>Hexapoda</taxon>
        <taxon>Insecta</taxon>
        <taxon>Pterygota</taxon>
        <taxon>Neoptera</taxon>
        <taxon>Endopterygota</taxon>
        <taxon>Lepidoptera</taxon>
        <taxon>Glossata</taxon>
        <taxon>Ditrysia</taxon>
        <taxon>Pyraloidea</taxon>
        <taxon>Crambidae</taxon>
        <taxon>Crambinae</taxon>
        <taxon>Chilo</taxon>
    </lineage>
</organism>
<feature type="compositionally biased region" description="Polar residues" evidence="1">
    <location>
        <begin position="74"/>
        <end position="85"/>
    </location>
</feature>
<dbReference type="EMBL" id="OU963908">
    <property type="protein sequence ID" value="CAH0399954.1"/>
    <property type="molecule type" value="Genomic_DNA"/>
</dbReference>